<keyword evidence="4" id="KW-0456">Lyase</keyword>
<feature type="domain" description="CENP-V/GFA" evidence="5">
    <location>
        <begin position="4"/>
        <end position="112"/>
    </location>
</feature>
<gene>
    <name evidence="6" type="ORF">METZ01_LOCUS388662</name>
</gene>
<dbReference type="PANTHER" id="PTHR33337:SF40">
    <property type="entry name" value="CENP-V_GFA DOMAIN-CONTAINING PROTEIN-RELATED"/>
    <property type="match status" value="1"/>
</dbReference>
<dbReference type="GO" id="GO:0046872">
    <property type="term" value="F:metal ion binding"/>
    <property type="evidence" value="ECO:0007669"/>
    <property type="project" value="UniProtKB-KW"/>
</dbReference>
<evidence type="ECO:0000256" key="1">
    <source>
        <dbReference type="ARBA" id="ARBA00005495"/>
    </source>
</evidence>
<feature type="non-terminal residue" evidence="6">
    <location>
        <position position="131"/>
    </location>
</feature>
<dbReference type="SUPFAM" id="SSF51316">
    <property type="entry name" value="Mss4-like"/>
    <property type="match status" value="1"/>
</dbReference>
<name>A0A382UQ18_9ZZZZ</name>
<dbReference type="Pfam" id="PF04828">
    <property type="entry name" value="GFA"/>
    <property type="match status" value="1"/>
</dbReference>
<dbReference type="PANTHER" id="PTHR33337">
    <property type="entry name" value="GFA DOMAIN-CONTAINING PROTEIN"/>
    <property type="match status" value="1"/>
</dbReference>
<comment type="similarity">
    <text evidence="1">Belongs to the Gfa family.</text>
</comment>
<dbReference type="PROSITE" id="PS51891">
    <property type="entry name" value="CENP_V_GFA"/>
    <property type="match status" value="1"/>
</dbReference>
<dbReference type="AlphaFoldDB" id="A0A382UQ18"/>
<keyword evidence="3" id="KW-0862">Zinc</keyword>
<dbReference type="InterPro" id="IPR011057">
    <property type="entry name" value="Mss4-like_sf"/>
</dbReference>
<keyword evidence="2" id="KW-0479">Metal-binding</keyword>
<evidence type="ECO:0000256" key="2">
    <source>
        <dbReference type="ARBA" id="ARBA00022723"/>
    </source>
</evidence>
<dbReference type="EMBL" id="UINC01145587">
    <property type="protein sequence ID" value="SVD35808.1"/>
    <property type="molecule type" value="Genomic_DNA"/>
</dbReference>
<evidence type="ECO:0000256" key="4">
    <source>
        <dbReference type="ARBA" id="ARBA00023239"/>
    </source>
</evidence>
<evidence type="ECO:0000256" key="3">
    <source>
        <dbReference type="ARBA" id="ARBA00022833"/>
    </source>
</evidence>
<accession>A0A382UQ18</accession>
<dbReference type="InterPro" id="IPR006913">
    <property type="entry name" value="CENP-V/GFA"/>
</dbReference>
<sequence length="131" mass="14236">MTTYTGSCMCGAVTLEVEGDPQAMLLCHCKACRAWSASPVNGAAIWPQDKMTITGGEDQIQSYASSEGHKRAWCQKCGGHVFHDVGPLGVVDVYASVIKDMEFKPAIHINYESTILPIKDGLPKFKDFPEA</sequence>
<organism evidence="6">
    <name type="scientific">marine metagenome</name>
    <dbReference type="NCBI Taxonomy" id="408172"/>
    <lineage>
        <taxon>unclassified sequences</taxon>
        <taxon>metagenomes</taxon>
        <taxon>ecological metagenomes</taxon>
    </lineage>
</organism>
<evidence type="ECO:0000259" key="5">
    <source>
        <dbReference type="PROSITE" id="PS51891"/>
    </source>
</evidence>
<proteinExistence type="inferred from homology"/>
<protein>
    <recommendedName>
        <fullName evidence="5">CENP-V/GFA domain-containing protein</fullName>
    </recommendedName>
</protein>
<dbReference type="GO" id="GO:0016846">
    <property type="term" value="F:carbon-sulfur lyase activity"/>
    <property type="evidence" value="ECO:0007669"/>
    <property type="project" value="InterPro"/>
</dbReference>
<evidence type="ECO:0000313" key="6">
    <source>
        <dbReference type="EMBL" id="SVD35808.1"/>
    </source>
</evidence>
<dbReference type="Gene3D" id="3.90.1590.10">
    <property type="entry name" value="glutathione-dependent formaldehyde- activating enzyme (gfa)"/>
    <property type="match status" value="1"/>
</dbReference>
<reference evidence="6" key="1">
    <citation type="submission" date="2018-05" db="EMBL/GenBank/DDBJ databases">
        <authorList>
            <person name="Lanie J.A."/>
            <person name="Ng W.-L."/>
            <person name="Kazmierczak K.M."/>
            <person name="Andrzejewski T.M."/>
            <person name="Davidsen T.M."/>
            <person name="Wayne K.J."/>
            <person name="Tettelin H."/>
            <person name="Glass J.I."/>
            <person name="Rusch D."/>
            <person name="Podicherti R."/>
            <person name="Tsui H.-C.T."/>
            <person name="Winkler M.E."/>
        </authorList>
    </citation>
    <scope>NUCLEOTIDE SEQUENCE</scope>
</reference>